<proteinExistence type="predicted"/>
<gene>
    <name evidence="1" type="ORF">MSG28_012173</name>
</gene>
<reference evidence="1 2" key="1">
    <citation type="journal article" date="2022" name="Genome Biol. Evol.">
        <title>The Spruce Budworm Genome: Reconstructing the Evolutionary History of Antifreeze Proteins.</title>
        <authorList>
            <person name="Beliveau C."/>
            <person name="Gagne P."/>
            <person name="Picq S."/>
            <person name="Vernygora O."/>
            <person name="Keeling C.I."/>
            <person name="Pinkney K."/>
            <person name="Doucet D."/>
            <person name="Wen F."/>
            <person name="Johnston J.S."/>
            <person name="Maaroufi H."/>
            <person name="Boyle B."/>
            <person name="Laroche J."/>
            <person name="Dewar K."/>
            <person name="Juretic N."/>
            <person name="Blackburn G."/>
            <person name="Nisole A."/>
            <person name="Brunet B."/>
            <person name="Brandao M."/>
            <person name="Lumley L."/>
            <person name="Duan J."/>
            <person name="Quan G."/>
            <person name="Lucarotti C.J."/>
            <person name="Roe A.D."/>
            <person name="Sperling F.A.H."/>
            <person name="Levesque R.C."/>
            <person name="Cusson M."/>
        </authorList>
    </citation>
    <scope>NUCLEOTIDE SEQUENCE [LARGE SCALE GENOMIC DNA]</scope>
    <source>
        <strain evidence="1">Glfc:IPQL:Cfum</strain>
    </source>
</reference>
<protein>
    <submittedName>
        <fullName evidence="1">Uncharacterized protein</fullName>
    </submittedName>
</protein>
<comment type="caution">
    <text evidence="1">The sequence shown here is derived from an EMBL/GenBank/DDBJ whole genome shotgun (WGS) entry which is preliminary data.</text>
</comment>
<evidence type="ECO:0000313" key="2">
    <source>
        <dbReference type="Proteomes" id="UP001064048"/>
    </source>
</evidence>
<accession>A0ACC0KC19</accession>
<organism evidence="1 2">
    <name type="scientific">Choristoneura fumiferana</name>
    <name type="common">Spruce budworm moth</name>
    <name type="synonym">Archips fumiferana</name>
    <dbReference type="NCBI Taxonomy" id="7141"/>
    <lineage>
        <taxon>Eukaryota</taxon>
        <taxon>Metazoa</taxon>
        <taxon>Ecdysozoa</taxon>
        <taxon>Arthropoda</taxon>
        <taxon>Hexapoda</taxon>
        <taxon>Insecta</taxon>
        <taxon>Pterygota</taxon>
        <taxon>Neoptera</taxon>
        <taxon>Endopterygota</taxon>
        <taxon>Lepidoptera</taxon>
        <taxon>Glossata</taxon>
        <taxon>Ditrysia</taxon>
        <taxon>Tortricoidea</taxon>
        <taxon>Tortricidae</taxon>
        <taxon>Tortricinae</taxon>
        <taxon>Choristoneura</taxon>
    </lineage>
</organism>
<keyword evidence="2" id="KW-1185">Reference proteome</keyword>
<evidence type="ECO:0000313" key="1">
    <source>
        <dbReference type="EMBL" id="KAI8434022.1"/>
    </source>
</evidence>
<name>A0ACC0KC19_CHOFU</name>
<dbReference type="Proteomes" id="UP001064048">
    <property type="component" value="Chromosome 21"/>
</dbReference>
<dbReference type="EMBL" id="CM046121">
    <property type="protein sequence ID" value="KAI8434022.1"/>
    <property type="molecule type" value="Genomic_DNA"/>
</dbReference>
<sequence>MIVIVLFILLQVIGLNFGEPVVTEVSERKIPEDGRLNFTELARKYGFRAEEIEVETEDGYLITVFRIRGKKKPVLVVHGMGGSSNTWLLRGKKSLAVALAIEGYDVWCGNVRGNKYGRKHVSLNPDKDDKFWDFSWHEIGLYDWRAIIDRVLKETKESKLNAIGHSQAVTSLLVLLSTKPEYNDKVNLNIALAPVAYLNKIGPGFTQMVKIGPIVFKLLDFLGINELFSENSIEKNLLQLFCTEGYVTKDFCREGIYSWFGDPDGIEAEFFPVIVGQQPAGVSKKILRHYNQVALSGNLAQYDYGVEKNMLLYGTSEPPEYNLSKVTAKMVLLYGENDLVATPTNVEQLASALPNVLYLQAIEKKEWTHTDFTWSKEMDKYLFRHITKLLRKYDW</sequence>